<name>A0AAN6GT54_9BASI</name>
<feature type="compositionally biased region" description="Low complexity" evidence="9">
    <location>
        <begin position="175"/>
        <end position="221"/>
    </location>
</feature>
<comment type="caution">
    <text evidence="11">The sequence shown here is derived from an EMBL/GenBank/DDBJ whole genome shotgun (WGS) entry which is preliminary data.</text>
</comment>
<sequence length="1459" mass="160305">MAGTGGGQPVELHSRCEIARLGEGEVVFVGQTSFAPGLWVGVVLDEANGKNNGVVQGKRYFECSDGHGVFVRPSQVHHVETSFMEPPASPSPPPPPAPARVTPAAAAATPRNAASASRVSRSSIASSVASSRPTSGLATPASRVQSPDKRPLGSTTSIYGRVQSPVKPGGLQSRPSIGIGSTAAAATTTPRPRPTGSLGPGSRRLTLSSATSSGVSTPSPADRLQRLAGSSRPGAAPGVGAGRTTTTSAFSTPRPTASSATPAARSGVRPTHAPRPSVSNVAPPTGGLSRTKVSEARREPERTPATASSAQRAVKRPDGKERTVDQLQERLKELQTSVKEESLLDGEPELEQLYDEGANVQESESLISQSPPPANLAQPESAPAPPAMSQMAMAATAERVRELERKREEDREAILAAERKVEEAMGKEKAIEKLQERLKEMQATLKDQGKLERELEQLRNDYERQIVDLNEQLEMAMLDKEVAEEKYEVLVHDFDALKEEKEEMQIDRDLAREELAMFEQGEVPEADRASAEFIKLERQNMRLQEALLRVRDVSNEVEADLKYKVTELDKELASMSGLQAKYEEAIDRNEALESANEDLRAQLDAALGAEEMLETLTERNLSLNEKYEAARLEIEELDEMNQVYKDIEQAYEENFRTLQEEIYFHESATHQLAARVEALSTEVVEQDAYIQQYRELVQNLNAEVDTLRAERDADDATLAGEDGTTGPRARAVAQSQALLDKDFQITRSASKTQAKTIDMELGKLRESQAVLWNDMVRPYLPPIYYEGDAEAVNALLFFRRMSQKADIIKAVLEFSHDIQDSLNGTIPEHLVEVCTLRNSLVHFAAVARRITSVLNLASPEDFLRAGQQWRTFLQTEKRLDVFLDALRVQELKEPETERELRGHTEEFESFAAKFTSTDNAELAALEVGVASLFEHDLDTLAAAFGFAKQRIAALYEDEEVEWQLGSRSLEADIFEPLQQLINNVRATRVPARKLTRRLQTLFISEEAVKQEATGSLSTLSASSSALVGFARSLASSFNTYAAEVRTSKTPFLMSNIVSFVDEATNEAFKKSDQTMWTSPIAMTLELMQTINQILANALEQENIIKVTGTKPWLLRVDQIRAEMTHNADAERHISSQSEEIIHLRRSIKQRDQILQEHAVKIERLQIHLNRSKDQVDQMTDLRKQLEEARKQAKDYQEANDQLQSDLDRAEQEKTTLVQQQQQQQTAAAQASSSQQKSVQQSGGELGLDAIPPGGAGAPSIGGTDYNMAAIAGASGMLGHPNLETSFLVDQLDALRGAIRYLRTENACLRSTELMRDWSTLPPLASGSGRRPLGDITNASERATLDVSTEGEPDVHGEPAQKHPGGEELRSERLRKLAAESRQLHLQALKLVTSPRIVDLSVLADLAALGSTSSESVSSIERHCQEAASSGADAIDSRSRWTWRGRRGVVETGQDMDDAV</sequence>
<dbReference type="PANTHER" id="PTHR18916">
    <property type="entry name" value="DYNACTIN 1-RELATED MICROTUBULE-BINDING"/>
    <property type="match status" value="1"/>
</dbReference>
<feature type="compositionally biased region" description="Low complexity" evidence="9">
    <location>
        <begin position="228"/>
        <end position="267"/>
    </location>
</feature>
<evidence type="ECO:0000256" key="1">
    <source>
        <dbReference type="ARBA" id="ARBA00004245"/>
    </source>
</evidence>
<feature type="compositionally biased region" description="Low complexity" evidence="9">
    <location>
        <begin position="99"/>
        <end position="132"/>
    </location>
</feature>
<keyword evidence="12" id="KW-1185">Reference proteome</keyword>
<proteinExistence type="inferred from homology"/>
<keyword evidence="4" id="KW-0493">Microtubule</keyword>
<reference evidence="11" key="1">
    <citation type="journal article" date="2023" name="PhytoFront">
        <title>Draft Genome Resources of Seven Strains of Tilletia horrida, Causal Agent of Kernel Smut of Rice.</title>
        <authorList>
            <person name="Khanal S."/>
            <person name="Antony Babu S."/>
            <person name="Zhou X.G."/>
        </authorList>
    </citation>
    <scope>NUCLEOTIDE SEQUENCE</scope>
    <source>
        <strain evidence="11">TX6</strain>
    </source>
</reference>
<evidence type="ECO:0000256" key="2">
    <source>
        <dbReference type="ARBA" id="ARBA00011010"/>
    </source>
</evidence>
<dbReference type="PROSITE" id="PS00845">
    <property type="entry name" value="CAP_GLY_1"/>
    <property type="match status" value="1"/>
</dbReference>
<evidence type="ECO:0000256" key="9">
    <source>
        <dbReference type="SAM" id="MobiDB-lite"/>
    </source>
</evidence>
<dbReference type="Pfam" id="PF01302">
    <property type="entry name" value="CAP_GLY"/>
    <property type="match status" value="1"/>
</dbReference>
<feature type="compositionally biased region" description="Basic and acidic residues" evidence="9">
    <location>
        <begin position="292"/>
        <end position="302"/>
    </location>
</feature>
<feature type="compositionally biased region" description="Basic and acidic residues" evidence="9">
    <location>
        <begin position="1352"/>
        <end position="1368"/>
    </location>
</feature>
<dbReference type="SMART" id="SM01052">
    <property type="entry name" value="CAP_GLY"/>
    <property type="match status" value="1"/>
</dbReference>
<feature type="compositionally biased region" description="Low complexity" evidence="9">
    <location>
        <begin position="1218"/>
        <end position="1241"/>
    </location>
</feature>
<evidence type="ECO:0000256" key="6">
    <source>
        <dbReference type="ARBA" id="ARBA00023054"/>
    </source>
</evidence>
<feature type="domain" description="CAP-Gly" evidence="10">
    <location>
        <begin position="30"/>
        <end position="72"/>
    </location>
</feature>
<feature type="region of interest" description="Disordered" evidence="9">
    <location>
        <begin position="359"/>
        <end position="389"/>
    </location>
</feature>
<dbReference type="PANTHER" id="PTHR18916:SF85">
    <property type="entry name" value="TUBULIN-FOLDING COFACTOR B"/>
    <property type="match status" value="1"/>
</dbReference>
<protein>
    <recommendedName>
        <fullName evidence="10">CAP-Gly domain-containing protein</fullName>
    </recommendedName>
</protein>
<dbReference type="GO" id="GO:0035371">
    <property type="term" value="C:microtubule plus-end"/>
    <property type="evidence" value="ECO:0007669"/>
    <property type="project" value="TreeGrafter"/>
</dbReference>
<dbReference type="GO" id="GO:0051010">
    <property type="term" value="F:microtubule plus-end binding"/>
    <property type="evidence" value="ECO:0007669"/>
    <property type="project" value="TreeGrafter"/>
</dbReference>
<feature type="region of interest" description="Disordered" evidence="9">
    <location>
        <begin position="81"/>
        <end position="323"/>
    </location>
</feature>
<evidence type="ECO:0000313" key="11">
    <source>
        <dbReference type="EMBL" id="KAK0548867.1"/>
    </source>
</evidence>
<feature type="region of interest" description="Disordered" evidence="9">
    <location>
        <begin position="1323"/>
        <end position="1368"/>
    </location>
</feature>
<dbReference type="InterPro" id="IPR000938">
    <property type="entry name" value="CAP-Gly_domain"/>
</dbReference>
<comment type="similarity">
    <text evidence="2">Belongs to the dynactin 150 kDa subunit family.</text>
</comment>
<dbReference type="PROSITE" id="PS50245">
    <property type="entry name" value="CAP_GLY_2"/>
    <property type="match status" value="1"/>
</dbReference>
<keyword evidence="5" id="KW-0243">Dynein</keyword>
<dbReference type="SUPFAM" id="SSF74924">
    <property type="entry name" value="Cap-Gly domain"/>
    <property type="match status" value="1"/>
</dbReference>
<organism evidence="11 12">
    <name type="scientific">Tilletia horrida</name>
    <dbReference type="NCBI Taxonomy" id="155126"/>
    <lineage>
        <taxon>Eukaryota</taxon>
        <taxon>Fungi</taxon>
        <taxon>Dikarya</taxon>
        <taxon>Basidiomycota</taxon>
        <taxon>Ustilaginomycotina</taxon>
        <taxon>Exobasidiomycetes</taxon>
        <taxon>Tilletiales</taxon>
        <taxon>Tilletiaceae</taxon>
        <taxon>Tilletia</taxon>
    </lineage>
</organism>
<dbReference type="GO" id="GO:0030286">
    <property type="term" value="C:dynein complex"/>
    <property type="evidence" value="ECO:0007669"/>
    <property type="project" value="UniProtKB-KW"/>
</dbReference>
<dbReference type="Pfam" id="PF12455">
    <property type="entry name" value="Dynactin"/>
    <property type="match status" value="1"/>
</dbReference>
<dbReference type="EMBL" id="JAPDMZ010000126">
    <property type="protein sequence ID" value="KAK0548867.1"/>
    <property type="molecule type" value="Genomic_DNA"/>
</dbReference>
<dbReference type="GO" id="GO:0005634">
    <property type="term" value="C:nucleus"/>
    <property type="evidence" value="ECO:0007669"/>
    <property type="project" value="TreeGrafter"/>
</dbReference>
<comment type="subcellular location">
    <subcellularLocation>
        <location evidence="1">Cytoplasm</location>
        <location evidence="1">Cytoskeleton</location>
    </subcellularLocation>
</comment>
<dbReference type="InterPro" id="IPR022157">
    <property type="entry name" value="Dynactin"/>
</dbReference>
<feature type="compositionally biased region" description="Pro residues" evidence="9">
    <location>
        <begin position="87"/>
        <end position="98"/>
    </location>
</feature>
<feature type="coiled-coil region" evidence="8">
    <location>
        <begin position="393"/>
        <end position="654"/>
    </location>
</feature>
<dbReference type="Gene3D" id="2.30.30.190">
    <property type="entry name" value="CAP Gly-rich-like domain"/>
    <property type="match status" value="1"/>
</dbReference>
<evidence type="ECO:0000259" key="10">
    <source>
        <dbReference type="PROSITE" id="PS50245"/>
    </source>
</evidence>
<dbReference type="InterPro" id="IPR036859">
    <property type="entry name" value="CAP-Gly_dom_sf"/>
</dbReference>
<keyword evidence="7" id="KW-0206">Cytoskeleton</keyword>
<keyword evidence="3" id="KW-0963">Cytoplasm</keyword>
<accession>A0AAN6GT54</accession>
<evidence type="ECO:0000256" key="8">
    <source>
        <dbReference type="SAM" id="Coils"/>
    </source>
</evidence>
<evidence type="ECO:0000256" key="3">
    <source>
        <dbReference type="ARBA" id="ARBA00022490"/>
    </source>
</evidence>
<feature type="coiled-coil region" evidence="8">
    <location>
        <begin position="690"/>
        <end position="717"/>
    </location>
</feature>
<keyword evidence="6 8" id="KW-0175">Coiled coil</keyword>
<evidence type="ECO:0000256" key="7">
    <source>
        <dbReference type="ARBA" id="ARBA00023212"/>
    </source>
</evidence>
<evidence type="ECO:0000256" key="5">
    <source>
        <dbReference type="ARBA" id="ARBA00023017"/>
    </source>
</evidence>
<gene>
    <name evidence="11" type="ORF">OC846_004318</name>
</gene>
<feature type="compositionally biased region" description="Low complexity" evidence="9">
    <location>
        <begin position="377"/>
        <end position="389"/>
    </location>
</feature>
<dbReference type="GO" id="GO:0031122">
    <property type="term" value="P:cytoplasmic microtubule organization"/>
    <property type="evidence" value="ECO:0007669"/>
    <property type="project" value="TreeGrafter"/>
</dbReference>
<evidence type="ECO:0000313" key="12">
    <source>
        <dbReference type="Proteomes" id="UP001176517"/>
    </source>
</evidence>
<dbReference type="Proteomes" id="UP001176517">
    <property type="component" value="Unassembled WGS sequence"/>
</dbReference>
<feature type="region of interest" description="Disordered" evidence="9">
    <location>
        <begin position="1208"/>
        <end position="1255"/>
    </location>
</feature>
<feature type="compositionally biased region" description="Polar residues" evidence="9">
    <location>
        <begin position="133"/>
        <end position="145"/>
    </location>
</feature>
<dbReference type="GO" id="GO:0005938">
    <property type="term" value="C:cell cortex"/>
    <property type="evidence" value="ECO:0007669"/>
    <property type="project" value="TreeGrafter"/>
</dbReference>
<feature type="compositionally biased region" description="Polar residues" evidence="9">
    <location>
        <begin position="360"/>
        <end position="369"/>
    </location>
</feature>
<evidence type="ECO:0000256" key="4">
    <source>
        <dbReference type="ARBA" id="ARBA00022701"/>
    </source>
</evidence>